<dbReference type="PANTHER" id="PTHR32411">
    <property type="entry name" value="CYSTEINE-RICH REPEAT SECRETORY PROTEIN 38-RELATED"/>
    <property type="match status" value="1"/>
</dbReference>
<protein>
    <recommendedName>
        <fullName evidence="6">Gnk2-homologous domain-containing protein</fullName>
    </recommendedName>
</protein>
<proteinExistence type="inferred from homology"/>
<evidence type="ECO:0000256" key="2">
    <source>
        <dbReference type="ARBA" id="ARBA00022525"/>
    </source>
</evidence>
<comment type="similarity">
    <text evidence="5">Belongs to the cysteine-rich repeat secretory protein family.</text>
</comment>
<dbReference type="AlphaFoldDB" id="A0A4U5P5G4"/>
<dbReference type="InterPro" id="IPR050581">
    <property type="entry name" value="CRR_secretory_protein"/>
</dbReference>
<organism evidence="7">
    <name type="scientific">Populus alba</name>
    <name type="common">White poplar</name>
    <dbReference type="NCBI Taxonomy" id="43335"/>
    <lineage>
        <taxon>Eukaryota</taxon>
        <taxon>Viridiplantae</taxon>
        <taxon>Streptophyta</taxon>
        <taxon>Embryophyta</taxon>
        <taxon>Tracheophyta</taxon>
        <taxon>Spermatophyta</taxon>
        <taxon>Magnoliopsida</taxon>
        <taxon>eudicotyledons</taxon>
        <taxon>Gunneridae</taxon>
        <taxon>Pentapetalae</taxon>
        <taxon>rosids</taxon>
        <taxon>fabids</taxon>
        <taxon>Malpighiales</taxon>
        <taxon>Salicaceae</taxon>
        <taxon>Saliceae</taxon>
        <taxon>Populus</taxon>
    </lineage>
</organism>
<comment type="caution">
    <text evidence="7">The sequence shown here is derived from an EMBL/GenBank/DDBJ whole genome shotgun (WGS) entry which is preliminary data.</text>
</comment>
<evidence type="ECO:0000256" key="4">
    <source>
        <dbReference type="ARBA" id="ARBA00022737"/>
    </source>
</evidence>
<evidence type="ECO:0000313" key="7">
    <source>
        <dbReference type="EMBL" id="TKR91040.1"/>
    </source>
</evidence>
<name>A0A4U5P5G4_POPAL</name>
<dbReference type="STRING" id="43335.A0A4U5P5G4"/>
<evidence type="ECO:0000256" key="1">
    <source>
        <dbReference type="ARBA" id="ARBA00004613"/>
    </source>
</evidence>
<comment type="subcellular location">
    <subcellularLocation>
        <location evidence="1">Secreted</location>
    </subcellularLocation>
</comment>
<dbReference type="PROSITE" id="PS51473">
    <property type="entry name" value="GNK2"/>
    <property type="match status" value="1"/>
</dbReference>
<dbReference type="InterPro" id="IPR038408">
    <property type="entry name" value="GNK2_sf"/>
</dbReference>
<dbReference type="PANTHER" id="PTHR32411:SF43">
    <property type="entry name" value="CYSTEINE-RICH REPEAT SECRETORY PROTEIN 38"/>
    <property type="match status" value="1"/>
</dbReference>
<sequence length="97" mass="10611">MPASVCNENCSLQYSDSQFFSTADSAIRLYFFSLRNADDPFLFRSQLGSLLGNISNNAAADTSRLADGRTSYTSSIDIYGMAQCTRNLTGDECLRGL</sequence>
<keyword evidence="4" id="KW-0677">Repeat</keyword>
<dbReference type="EMBL" id="RCHU01000806">
    <property type="protein sequence ID" value="TKR91040.1"/>
    <property type="molecule type" value="Genomic_DNA"/>
</dbReference>
<reference evidence="7" key="1">
    <citation type="submission" date="2018-10" db="EMBL/GenBank/DDBJ databases">
        <title>Population genomic analysis revealed the cold adaptation of white poplar.</title>
        <authorList>
            <person name="Liu Y.-J."/>
        </authorList>
    </citation>
    <scope>NUCLEOTIDE SEQUENCE [LARGE SCALE GENOMIC DNA]</scope>
    <source>
        <strain evidence="7">PAL-ZL1</strain>
    </source>
</reference>
<accession>A0A4U5P5G4</accession>
<gene>
    <name evidence="7" type="ORF">D5086_0000227580</name>
</gene>
<evidence type="ECO:0000256" key="3">
    <source>
        <dbReference type="ARBA" id="ARBA00022729"/>
    </source>
</evidence>
<evidence type="ECO:0000259" key="6">
    <source>
        <dbReference type="PROSITE" id="PS51473"/>
    </source>
</evidence>
<dbReference type="CDD" id="cd23509">
    <property type="entry name" value="Gnk2-like"/>
    <property type="match status" value="1"/>
</dbReference>
<evidence type="ECO:0000256" key="5">
    <source>
        <dbReference type="ARBA" id="ARBA00038515"/>
    </source>
</evidence>
<feature type="domain" description="Gnk2-homologous" evidence="6">
    <location>
        <begin position="25"/>
        <end position="97"/>
    </location>
</feature>
<dbReference type="InterPro" id="IPR002902">
    <property type="entry name" value="GNK2"/>
</dbReference>
<dbReference type="GO" id="GO:0005576">
    <property type="term" value="C:extracellular region"/>
    <property type="evidence" value="ECO:0007669"/>
    <property type="project" value="UniProtKB-SubCell"/>
</dbReference>
<keyword evidence="2" id="KW-0964">Secreted</keyword>
<keyword evidence="3" id="KW-0732">Signal</keyword>
<dbReference type="Gene3D" id="3.30.430.20">
    <property type="entry name" value="Gnk2 domain, C-X8-C-X2-C motif"/>
    <property type="match status" value="1"/>
</dbReference>